<keyword evidence="6 9" id="KW-0472">Membrane</keyword>
<dbReference type="Proteomes" id="UP000007801">
    <property type="component" value="Unassembled WGS sequence"/>
</dbReference>
<proteinExistence type="inferred from homology"/>
<dbReference type="AlphaFoldDB" id="A0A0P8XR65"/>
<dbReference type="EMBL" id="CH902619">
    <property type="protein sequence ID" value="KPU77041.1"/>
    <property type="molecule type" value="Genomic_DNA"/>
</dbReference>
<name>A0A0P8XR65_DROAN</name>
<accession>A0A0P8XR65</accession>
<feature type="region of interest" description="Disordered" evidence="8">
    <location>
        <begin position="33"/>
        <end position="99"/>
    </location>
</feature>
<dbReference type="STRING" id="7217.A0A0P8XR65"/>
<evidence type="ECO:0000256" key="7">
    <source>
        <dbReference type="ARBA" id="ARBA00023180"/>
    </source>
</evidence>
<evidence type="ECO:0000256" key="4">
    <source>
        <dbReference type="ARBA" id="ARBA00022729"/>
    </source>
</evidence>
<protein>
    <submittedName>
        <fullName evidence="11">Uncharacterized protein, isoform B</fullName>
    </submittedName>
</protein>
<keyword evidence="5 9" id="KW-1133">Transmembrane helix</keyword>
<dbReference type="PANTHER" id="PTHR28607">
    <property type="entry name" value="EXPRESSED PROTEIN"/>
    <property type="match status" value="1"/>
</dbReference>
<evidence type="ECO:0000256" key="10">
    <source>
        <dbReference type="SAM" id="SignalP"/>
    </source>
</evidence>
<sequence length="194" mass="21104">MHNGTSLFATFILAMVLLLQLQSTCDAAATKPPQKTVQISEPSAPAGEAEAISQEHRKSVMKALNVPKESVPASPKGSEAAAPVDTKLPAPPESESAVMPEEDVQIEQSRPAPDMEFPGQAVVYVLVGITSSAILLLVLRVYRLRLSRAERKYGVHGDRANQELTPLPMAIEDVNSDEEDHTLFEVNRQNIRIL</sequence>
<dbReference type="Pfam" id="PF06679">
    <property type="entry name" value="DUF1180"/>
    <property type="match status" value="1"/>
</dbReference>
<gene>
    <name evidence="11" type="primary">Dana\GF11234</name>
    <name evidence="11" type="synonym">dana_GLEANR_11303</name>
    <name evidence="11" type="ORF">GF11234</name>
</gene>
<dbReference type="OrthoDB" id="5917722at2759"/>
<reference evidence="11 12" key="1">
    <citation type="journal article" date="2007" name="Nature">
        <title>Evolution of genes and genomes on the Drosophila phylogeny.</title>
        <authorList>
            <consortium name="Drosophila 12 Genomes Consortium"/>
            <person name="Clark A.G."/>
            <person name="Eisen M.B."/>
            <person name="Smith D.R."/>
            <person name="Bergman C.M."/>
            <person name="Oliver B."/>
            <person name="Markow T.A."/>
            <person name="Kaufman T.C."/>
            <person name="Kellis M."/>
            <person name="Gelbart W."/>
            <person name="Iyer V.N."/>
            <person name="Pollard D.A."/>
            <person name="Sackton T.B."/>
            <person name="Larracuente A.M."/>
            <person name="Singh N.D."/>
            <person name="Abad J.P."/>
            <person name="Abt D.N."/>
            <person name="Adryan B."/>
            <person name="Aguade M."/>
            <person name="Akashi H."/>
            <person name="Anderson W.W."/>
            <person name="Aquadro C.F."/>
            <person name="Ardell D.H."/>
            <person name="Arguello R."/>
            <person name="Artieri C.G."/>
            <person name="Barbash D.A."/>
            <person name="Barker D."/>
            <person name="Barsanti P."/>
            <person name="Batterham P."/>
            <person name="Batzoglou S."/>
            <person name="Begun D."/>
            <person name="Bhutkar A."/>
            <person name="Blanco E."/>
            <person name="Bosak S.A."/>
            <person name="Bradley R.K."/>
            <person name="Brand A.D."/>
            <person name="Brent M.R."/>
            <person name="Brooks A.N."/>
            <person name="Brown R.H."/>
            <person name="Butlin R.K."/>
            <person name="Caggese C."/>
            <person name="Calvi B.R."/>
            <person name="Bernardo de Carvalho A."/>
            <person name="Caspi A."/>
            <person name="Castrezana S."/>
            <person name="Celniker S.E."/>
            <person name="Chang J.L."/>
            <person name="Chapple C."/>
            <person name="Chatterji S."/>
            <person name="Chinwalla A."/>
            <person name="Civetta A."/>
            <person name="Clifton S.W."/>
            <person name="Comeron J.M."/>
            <person name="Costello J.C."/>
            <person name="Coyne J.A."/>
            <person name="Daub J."/>
            <person name="David R.G."/>
            <person name="Delcher A.L."/>
            <person name="Delehaunty K."/>
            <person name="Do C.B."/>
            <person name="Ebling H."/>
            <person name="Edwards K."/>
            <person name="Eickbush T."/>
            <person name="Evans J.D."/>
            <person name="Filipski A."/>
            <person name="Findeiss S."/>
            <person name="Freyhult E."/>
            <person name="Fulton L."/>
            <person name="Fulton R."/>
            <person name="Garcia A.C."/>
            <person name="Gardiner A."/>
            <person name="Garfield D.A."/>
            <person name="Garvin B.E."/>
            <person name="Gibson G."/>
            <person name="Gilbert D."/>
            <person name="Gnerre S."/>
            <person name="Godfrey J."/>
            <person name="Good R."/>
            <person name="Gotea V."/>
            <person name="Gravely B."/>
            <person name="Greenberg A.J."/>
            <person name="Griffiths-Jones S."/>
            <person name="Gross S."/>
            <person name="Guigo R."/>
            <person name="Gustafson E.A."/>
            <person name="Haerty W."/>
            <person name="Hahn M.W."/>
            <person name="Halligan D.L."/>
            <person name="Halpern A.L."/>
            <person name="Halter G.M."/>
            <person name="Han M.V."/>
            <person name="Heger A."/>
            <person name="Hillier L."/>
            <person name="Hinrichs A.S."/>
            <person name="Holmes I."/>
            <person name="Hoskins R.A."/>
            <person name="Hubisz M.J."/>
            <person name="Hultmark D."/>
            <person name="Huntley M.A."/>
            <person name="Jaffe D.B."/>
            <person name="Jagadeeshan S."/>
            <person name="Jeck W.R."/>
            <person name="Johnson J."/>
            <person name="Jones C.D."/>
            <person name="Jordan W.C."/>
            <person name="Karpen G.H."/>
            <person name="Kataoka E."/>
            <person name="Keightley P.D."/>
            <person name="Kheradpour P."/>
            <person name="Kirkness E.F."/>
            <person name="Koerich L.B."/>
            <person name="Kristiansen K."/>
            <person name="Kudrna D."/>
            <person name="Kulathinal R.J."/>
            <person name="Kumar S."/>
            <person name="Kwok R."/>
            <person name="Lander E."/>
            <person name="Langley C.H."/>
            <person name="Lapoint R."/>
            <person name="Lazzaro B.P."/>
            <person name="Lee S.J."/>
            <person name="Levesque L."/>
            <person name="Li R."/>
            <person name="Lin C.F."/>
            <person name="Lin M.F."/>
            <person name="Lindblad-Toh K."/>
            <person name="Llopart A."/>
            <person name="Long M."/>
            <person name="Low L."/>
            <person name="Lozovsky E."/>
            <person name="Lu J."/>
            <person name="Luo M."/>
            <person name="Machado C.A."/>
            <person name="Makalowski W."/>
            <person name="Marzo M."/>
            <person name="Matsuda M."/>
            <person name="Matzkin L."/>
            <person name="McAllister B."/>
            <person name="McBride C.S."/>
            <person name="McKernan B."/>
            <person name="McKernan K."/>
            <person name="Mendez-Lago M."/>
            <person name="Minx P."/>
            <person name="Mollenhauer M.U."/>
            <person name="Montooth K."/>
            <person name="Mount S.M."/>
            <person name="Mu X."/>
            <person name="Myers E."/>
            <person name="Negre B."/>
            <person name="Newfeld S."/>
            <person name="Nielsen R."/>
            <person name="Noor M.A."/>
            <person name="O'Grady P."/>
            <person name="Pachter L."/>
            <person name="Papaceit M."/>
            <person name="Parisi M.J."/>
            <person name="Parisi M."/>
            <person name="Parts L."/>
            <person name="Pedersen J.S."/>
            <person name="Pesole G."/>
            <person name="Phillippy A.M."/>
            <person name="Ponting C.P."/>
            <person name="Pop M."/>
            <person name="Porcelli D."/>
            <person name="Powell J.R."/>
            <person name="Prohaska S."/>
            <person name="Pruitt K."/>
            <person name="Puig M."/>
            <person name="Quesneville H."/>
            <person name="Ram K.R."/>
            <person name="Rand D."/>
            <person name="Rasmussen M.D."/>
            <person name="Reed L.K."/>
            <person name="Reenan R."/>
            <person name="Reily A."/>
            <person name="Remington K.A."/>
            <person name="Rieger T.T."/>
            <person name="Ritchie M.G."/>
            <person name="Robin C."/>
            <person name="Rogers Y.H."/>
            <person name="Rohde C."/>
            <person name="Rozas J."/>
            <person name="Rubenfield M.J."/>
            <person name="Ruiz A."/>
            <person name="Russo S."/>
            <person name="Salzberg S.L."/>
            <person name="Sanchez-Gracia A."/>
            <person name="Saranga D.J."/>
            <person name="Sato H."/>
            <person name="Schaeffer S.W."/>
            <person name="Schatz M.C."/>
            <person name="Schlenke T."/>
            <person name="Schwartz R."/>
            <person name="Segarra C."/>
            <person name="Singh R.S."/>
            <person name="Sirot L."/>
            <person name="Sirota M."/>
            <person name="Sisneros N.B."/>
            <person name="Smith C.D."/>
            <person name="Smith T.F."/>
            <person name="Spieth J."/>
            <person name="Stage D.E."/>
            <person name="Stark A."/>
            <person name="Stephan W."/>
            <person name="Strausberg R.L."/>
            <person name="Strempel S."/>
            <person name="Sturgill D."/>
            <person name="Sutton G."/>
            <person name="Sutton G.G."/>
            <person name="Tao W."/>
            <person name="Teichmann S."/>
            <person name="Tobari Y.N."/>
            <person name="Tomimura Y."/>
            <person name="Tsolas J.M."/>
            <person name="Valente V.L."/>
            <person name="Venter E."/>
            <person name="Venter J.C."/>
            <person name="Vicario S."/>
            <person name="Vieira F.G."/>
            <person name="Vilella A.J."/>
            <person name="Villasante A."/>
            <person name="Walenz B."/>
            <person name="Wang J."/>
            <person name="Wasserman M."/>
            <person name="Watts T."/>
            <person name="Wilson D."/>
            <person name="Wilson R.K."/>
            <person name="Wing R.A."/>
            <person name="Wolfner M.F."/>
            <person name="Wong A."/>
            <person name="Wong G.K."/>
            <person name="Wu C.I."/>
            <person name="Wu G."/>
            <person name="Yamamoto D."/>
            <person name="Yang H.P."/>
            <person name="Yang S.P."/>
            <person name="Yorke J.A."/>
            <person name="Yoshida K."/>
            <person name="Zdobnov E."/>
            <person name="Zhang P."/>
            <person name="Zhang Y."/>
            <person name="Zimin A.V."/>
            <person name="Baldwin J."/>
            <person name="Abdouelleil A."/>
            <person name="Abdulkadir J."/>
            <person name="Abebe A."/>
            <person name="Abera B."/>
            <person name="Abreu J."/>
            <person name="Acer S.C."/>
            <person name="Aftuck L."/>
            <person name="Alexander A."/>
            <person name="An P."/>
            <person name="Anderson E."/>
            <person name="Anderson S."/>
            <person name="Arachi H."/>
            <person name="Azer M."/>
            <person name="Bachantsang P."/>
            <person name="Barry A."/>
            <person name="Bayul T."/>
            <person name="Berlin A."/>
            <person name="Bessette D."/>
            <person name="Bloom T."/>
            <person name="Blye J."/>
            <person name="Boguslavskiy L."/>
            <person name="Bonnet C."/>
            <person name="Boukhgalter B."/>
            <person name="Bourzgui I."/>
            <person name="Brown A."/>
            <person name="Cahill P."/>
            <person name="Channer S."/>
            <person name="Cheshatsang Y."/>
            <person name="Chuda L."/>
            <person name="Citroen M."/>
            <person name="Collymore A."/>
            <person name="Cooke P."/>
            <person name="Costello M."/>
            <person name="D'Aco K."/>
            <person name="Daza R."/>
            <person name="De Haan G."/>
            <person name="DeGray S."/>
            <person name="DeMaso C."/>
            <person name="Dhargay N."/>
            <person name="Dooley K."/>
            <person name="Dooley E."/>
            <person name="Doricent M."/>
            <person name="Dorje P."/>
            <person name="Dorjee K."/>
            <person name="Dupes A."/>
            <person name="Elong R."/>
            <person name="Falk J."/>
            <person name="Farina A."/>
            <person name="Faro S."/>
            <person name="Ferguson D."/>
            <person name="Fisher S."/>
            <person name="Foley C.D."/>
            <person name="Franke A."/>
            <person name="Friedrich D."/>
            <person name="Gadbois L."/>
            <person name="Gearin G."/>
            <person name="Gearin C.R."/>
            <person name="Giannoukos G."/>
            <person name="Goode T."/>
            <person name="Graham J."/>
            <person name="Grandbois E."/>
            <person name="Grewal S."/>
            <person name="Gyaltsen K."/>
            <person name="Hafez N."/>
            <person name="Hagos B."/>
            <person name="Hall J."/>
            <person name="Henson C."/>
            <person name="Hollinger A."/>
            <person name="Honan T."/>
            <person name="Huard M.D."/>
            <person name="Hughes L."/>
            <person name="Hurhula B."/>
            <person name="Husby M.E."/>
            <person name="Kamat A."/>
            <person name="Kanga B."/>
            <person name="Kashin S."/>
            <person name="Khazanovich D."/>
            <person name="Kisner P."/>
            <person name="Lance K."/>
            <person name="Lara M."/>
            <person name="Lee W."/>
            <person name="Lennon N."/>
            <person name="Letendre F."/>
            <person name="LeVine R."/>
            <person name="Lipovsky A."/>
            <person name="Liu X."/>
            <person name="Liu J."/>
            <person name="Liu S."/>
            <person name="Lokyitsang T."/>
            <person name="Lokyitsang Y."/>
            <person name="Lubonja R."/>
            <person name="Lui A."/>
            <person name="MacDonald P."/>
            <person name="Magnisalis V."/>
            <person name="Maru K."/>
            <person name="Matthews C."/>
            <person name="McCusker W."/>
            <person name="McDonough S."/>
            <person name="Mehta T."/>
            <person name="Meldrim J."/>
            <person name="Meneus L."/>
            <person name="Mihai O."/>
            <person name="Mihalev A."/>
            <person name="Mihova T."/>
            <person name="Mittelman R."/>
            <person name="Mlenga V."/>
            <person name="Montmayeur A."/>
            <person name="Mulrain L."/>
            <person name="Navidi A."/>
            <person name="Naylor J."/>
            <person name="Negash T."/>
            <person name="Nguyen T."/>
            <person name="Nguyen N."/>
            <person name="Nicol R."/>
            <person name="Norbu C."/>
            <person name="Norbu N."/>
            <person name="Novod N."/>
            <person name="O'Neill B."/>
            <person name="Osman S."/>
            <person name="Markiewicz E."/>
            <person name="Oyono O.L."/>
            <person name="Patti C."/>
            <person name="Phunkhang P."/>
            <person name="Pierre F."/>
            <person name="Priest M."/>
            <person name="Raghuraman S."/>
            <person name="Rege F."/>
            <person name="Reyes R."/>
            <person name="Rise C."/>
            <person name="Rogov P."/>
            <person name="Ross K."/>
            <person name="Ryan E."/>
            <person name="Settipalli S."/>
            <person name="Shea T."/>
            <person name="Sherpa N."/>
            <person name="Shi L."/>
            <person name="Shih D."/>
            <person name="Sparrow T."/>
            <person name="Spaulding J."/>
            <person name="Stalker J."/>
            <person name="Stange-Thomann N."/>
            <person name="Stavropoulos S."/>
            <person name="Stone C."/>
            <person name="Strader C."/>
            <person name="Tesfaye S."/>
            <person name="Thomson T."/>
            <person name="Thoulutsang Y."/>
            <person name="Thoulutsang D."/>
            <person name="Topham K."/>
            <person name="Topping I."/>
            <person name="Tsamla T."/>
            <person name="Vassiliev H."/>
            <person name="Vo A."/>
            <person name="Wangchuk T."/>
            <person name="Wangdi T."/>
            <person name="Weiand M."/>
            <person name="Wilkinson J."/>
            <person name="Wilson A."/>
            <person name="Yadav S."/>
            <person name="Young G."/>
            <person name="Yu Q."/>
            <person name="Zembek L."/>
            <person name="Zhong D."/>
            <person name="Zimmer A."/>
            <person name="Zwirko Z."/>
            <person name="Jaffe D.B."/>
            <person name="Alvarez P."/>
            <person name="Brockman W."/>
            <person name="Butler J."/>
            <person name="Chin C."/>
            <person name="Gnerre S."/>
            <person name="Grabherr M."/>
            <person name="Kleber M."/>
            <person name="Mauceli E."/>
            <person name="MacCallum I."/>
        </authorList>
    </citation>
    <scope>NUCLEOTIDE SEQUENCE [LARGE SCALE GENOMIC DNA]</scope>
    <source>
        <strain evidence="12">Tucson 14024-0371.13</strain>
    </source>
</reference>
<evidence type="ECO:0000256" key="1">
    <source>
        <dbReference type="ARBA" id="ARBA00004479"/>
    </source>
</evidence>
<keyword evidence="3 9" id="KW-0812">Transmembrane</keyword>
<comment type="subcellular location">
    <subcellularLocation>
        <location evidence="1">Membrane</location>
        <topology evidence="1">Single-pass type I membrane protein</topology>
    </subcellularLocation>
</comment>
<dbReference type="InParanoid" id="A0A0P8XR65"/>
<evidence type="ECO:0000256" key="8">
    <source>
        <dbReference type="SAM" id="MobiDB-lite"/>
    </source>
</evidence>
<evidence type="ECO:0000256" key="2">
    <source>
        <dbReference type="ARBA" id="ARBA00006986"/>
    </source>
</evidence>
<keyword evidence="4 10" id="KW-0732">Signal</keyword>
<evidence type="ECO:0000256" key="9">
    <source>
        <dbReference type="SAM" id="Phobius"/>
    </source>
</evidence>
<feature type="chain" id="PRO_5006154097" evidence="10">
    <location>
        <begin position="28"/>
        <end position="194"/>
    </location>
</feature>
<evidence type="ECO:0000256" key="5">
    <source>
        <dbReference type="ARBA" id="ARBA00022989"/>
    </source>
</evidence>
<comment type="similarity">
    <text evidence="2">Belongs to the FAM174 family.</text>
</comment>
<dbReference type="InterPro" id="IPR009565">
    <property type="entry name" value="FAM174-like"/>
</dbReference>
<dbReference type="GO" id="GO:0016020">
    <property type="term" value="C:membrane"/>
    <property type="evidence" value="ECO:0007669"/>
    <property type="project" value="UniProtKB-SubCell"/>
</dbReference>
<evidence type="ECO:0000256" key="6">
    <source>
        <dbReference type="ARBA" id="ARBA00023136"/>
    </source>
</evidence>
<feature type="compositionally biased region" description="Low complexity" evidence="8">
    <location>
        <begin position="39"/>
        <end position="52"/>
    </location>
</feature>
<keyword evidence="7" id="KW-0325">Glycoprotein</keyword>
<feature type="transmembrane region" description="Helical" evidence="9">
    <location>
        <begin position="121"/>
        <end position="142"/>
    </location>
</feature>
<evidence type="ECO:0000256" key="3">
    <source>
        <dbReference type="ARBA" id="ARBA00022692"/>
    </source>
</evidence>
<dbReference type="GeneID" id="6494098"/>
<evidence type="ECO:0000313" key="11">
    <source>
        <dbReference type="EMBL" id="KPU77041.1"/>
    </source>
</evidence>
<feature type="signal peptide" evidence="10">
    <location>
        <begin position="1"/>
        <end position="27"/>
    </location>
</feature>
<evidence type="ECO:0000313" key="12">
    <source>
        <dbReference type="Proteomes" id="UP000007801"/>
    </source>
</evidence>
<keyword evidence="12" id="KW-1185">Reference proteome</keyword>
<organism evidence="11 12">
    <name type="scientific">Drosophila ananassae</name>
    <name type="common">Fruit fly</name>
    <dbReference type="NCBI Taxonomy" id="7217"/>
    <lineage>
        <taxon>Eukaryota</taxon>
        <taxon>Metazoa</taxon>
        <taxon>Ecdysozoa</taxon>
        <taxon>Arthropoda</taxon>
        <taxon>Hexapoda</taxon>
        <taxon>Insecta</taxon>
        <taxon>Pterygota</taxon>
        <taxon>Neoptera</taxon>
        <taxon>Endopterygota</taxon>
        <taxon>Diptera</taxon>
        <taxon>Brachycera</taxon>
        <taxon>Muscomorpha</taxon>
        <taxon>Ephydroidea</taxon>
        <taxon>Drosophilidae</taxon>
        <taxon>Drosophila</taxon>
        <taxon>Sophophora</taxon>
    </lineage>
</organism>
<dbReference type="PANTHER" id="PTHR28607:SF4">
    <property type="entry name" value="TRANSMEMBRANE PROTEIN"/>
    <property type="match status" value="1"/>
</dbReference>